<comment type="caution">
    <text evidence="2">The sequence shown here is derived from an EMBL/GenBank/DDBJ whole genome shotgun (WGS) entry which is preliminary data.</text>
</comment>
<protein>
    <submittedName>
        <fullName evidence="2">Uncharacterized protein</fullName>
    </submittedName>
</protein>
<accession>A0ABR2JUV4</accession>
<proteinExistence type="predicted"/>
<name>A0ABR2JUV4_9EUKA</name>
<dbReference type="EMBL" id="JAPFFF010000009">
    <property type="protein sequence ID" value="KAK8882017.1"/>
    <property type="molecule type" value="Genomic_DNA"/>
</dbReference>
<keyword evidence="3" id="KW-1185">Reference proteome</keyword>
<organism evidence="2 3">
    <name type="scientific">Tritrichomonas musculus</name>
    <dbReference type="NCBI Taxonomy" id="1915356"/>
    <lineage>
        <taxon>Eukaryota</taxon>
        <taxon>Metamonada</taxon>
        <taxon>Parabasalia</taxon>
        <taxon>Tritrichomonadida</taxon>
        <taxon>Tritrichomonadidae</taxon>
        <taxon>Tritrichomonas</taxon>
    </lineage>
</organism>
<evidence type="ECO:0000256" key="1">
    <source>
        <dbReference type="SAM" id="MobiDB-lite"/>
    </source>
</evidence>
<feature type="compositionally biased region" description="Polar residues" evidence="1">
    <location>
        <begin position="145"/>
        <end position="195"/>
    </location>
</feature>
<gene>
    <name evidence="2" type="ORF">M9Y10_044656</name>
</gene>
<evidence type="ECO:0000313" key="3">
    <source>
        <dbReference type="Proteomes" id="UP001470230"/>
    </source>
</evidence>
<feature type="region of interest" description="Disordered" evidence="1">
    <location>
        <begin position="129"/>
        <end position="231"/>
    </location>
</feature>
<evidence type="ECO:0000313" key="2">
    <source>
        <dbReference type="EMBL" id="KAK8882017.1"/>
    </source>
</evidence>
<sequence>MIELRSLVKSSIFSHKTVDLFPTSQQFSDPQKPIRSNVNAIYNFHPQTPLDFSEALRKVMEPKINSSDFLASQSDFIRKPIRVREVTKKKDKKHLQSPWNPQIASYNIIREEIAPRTPIYPEEIIIEDESTPSSDGAPSIPQAAKTGQSPNSIPSMRQPTTQSPLLGQSTTQNPIFGQSTTQNPSTGQAAAQSPLTVQNSSTTTATTQNPTADTKAKESFRPPPLTFPKAT</sequence>
<reference evidence="2 3" key="1">
    <citation type="submission" date="2024-04" db="EMBL/GenBank/DDBJ databases">
        <title>Tritrichomonas musculus Genome.</title>
        <authorList>
            <person name="Alves-Ferreira E."/>
            <person name="Grigg M."/>
            <person name="Lorenzi H."/>
            <person name="Galac M."/>
        </authorList>
    </citation>
    <scope>NUCLEOTIDE SEQUENCE [LARGE SCALE GENOMIC DNA]</scope>
    <source>
        <strain evidence="2 3">EAF2021</strain>
    </source>
</reference>
<feature type="compositionally biased region" description="Low complexity" evidence="1">
    <location>
        <begin position="196"/>
        <end position="213"/>
    </location>
</feature>
<dbReference type="Proteomes" id="UP001470230">
    <property type="component" value="Unassembled WGS sequence"/>
</dbReference>
<feature type="compositionally biased region" description="Pro residues" evidence="1">
    <location>
        <begin position="221"/>
        <end position="231"/>
    </location>
</feature>